<organism evidence="1 2">
    <name type="scientific">Geodia barretti</name>
    <name type="common">Barrett's horny sponge</name>
    <dbReference type="NCBI Taxonomy" id="519541"/>
    <lineage>
        <taxon>Eukaryota</taxon>
        <taxon>Metazoa</taxon>
        <taxon>Porifera</taxon>
        <taxon>Demospongiae</taxon>
        <taxon>Heteroscleromorpha</taxon>
        <taxon>Tetractinellida</taxon>
        <taxon>Astrophorina</taxon>
        <taxon>Geodiidae</taxon>
        <taxon>Geodia</taxon>
    </lineage>
</organism>
<dbReference type="Proteomes" id="UP001174909">
    <property type="component" value="Unassembled WGS sequence"/>
</dbReference>
<name>A0AA35SDW2_GEOBA</name>
<dbReference type="AlphaFoldDB" id="A0AA35SDW2"/>
<keyword evidence="2" id="KW-1185">Reference proteome</keyword>
<sequence>MYLQKERSNFFRESIHGIGITFGRSVLDGINQVPQRNLASVCSIGRVFVVMMR</sequence>
<comment type="caution">
    <text evidence="1">The sequence shown here is derived from an EMBL/GenBank/DDBJ whole genome shotgun (WGS) entry which is preliminary data.</text>
</comment>
<proteinExistence type="predicted"/>
<evidence type="ECO:0000313" key="2">
    <source>
        <dbReference type="Proteomes" id="UP001174909"/>
    </source>
</evidence>
<evidence type="ECO:0000313" key="1">
    <source>
        <dbReference type="EMBL" id="CAI8027077.1"/>
    </source>
</evidence>
<gene>
    <name evidence="1" type="ORF">GBAR_LOCUS15496</name>
</gene>
<accession>A0AA35SDW2</accession>
<dbReference type="EMBL" id="CASHTH010002256">
    <property type="protein sequence ID" value="CAI8027077.1"/>
    <property type="molecule type" value="Genomic_DNA"/>
</dbReference>
<reference evidence="1" key="1">
    <citation type="submission" date="2023-03" db="EMBL/GenBank/DDBJ databases">
        <authorList>
            <person name="Steffen K."/>
            <person name="Cardenas P."/>
        </authorList>
    </citation>
    <scope>NUCLEOTIDE SEQUENCE</scope>
</reference>
<protein>
    <submittedName>
        <fullName evidence="1">Uncharacterized protein</fullName>
    </submittedName>
</protein>